<sequence>MVQILQSWASVQAAVAIVTIGRKYSTLSSFGKKQIAKTVRDIVNQKNAMNPAENCQRRRNMKLKANFGRIIANAMKPNIVMRQEAMN</sequence>
<evidence type="ECO:0000313" key="2">
    <source>
        <dbReference type="Proteomes" id="UP000483820"/>
    </source>
</evidence>
<dbReference type="AlphaFoldDB" id="A0A6A5G6R7"/>
<protein>
    <submittedName>
        <fullName evidence="1">Uncharacterized protein</fullName>
    </submittedName>
</protein>
<dbReference type="Proteomes" id="UP000483820">
    <property type="component" value="Chromosome V"/>
</dbReference>
<dbReference type="CTD" id="78776512"/>
<evidence type="ECO:0000313" key="1">
    <source>
        <dbReference type="EMBL" id="KAF1750687.1"/>
    </source>
</evidence>
<comment type="caution">
    <text evidence="1">The sequence shown here is derived from an EMBL/GenBank/DDBJ whole genome shotgun (WGS) entry which is preliminary data.</text>
</comment>
<name>A0A6A5G6R7_CAERE</name>
<reference evidence="1 2" key="1">
    <citation type="submission" date="2019-12" db="EMBL/GenBank/DDBJ databases">
        <title>Chromosome-level assembly of the Caenorhabditis remanei genome.</title>
        <authorList>
            <person name="Teterina A.A."/>
            <person name="Willis J.H."/>
            <person name="Phillips P.C."/>
        </authorList>
    </citation>
    <scope>NUCLEOTIDE SEQUENCE [LARGE SCALE GENOMIC DNA]</scope>
    <source>
        <strain evidence="1 2">PX506</strain>
        <tissue evidence="1">Whole organism</tissue>
    </source>
</reference>
<organism evidence="1 2">
    <name type="scientific">Caenorhabditis remanei</name>
    <name type="common">Caenorhabditis vulgaris</name>
    <dbReference type="NCBI Taxonomy" id="31234"/>
    <lineage>
        <taxon>Eukaryota</taxon>
        <taxon>Metazoa</taxon>
        <taxon>Ecdysozoa</taxon>
        <taxon>Nematoda</taxon>
        <taxon>Chromadorea</taxon>
        <taxon>Rhabditida</taxon>
        <taxon>Rhabditina</taxon>
        <taxon>Rhabditomorpha</taxon>
        <taxon>Rhabditoidea</taxon>
        <taxon>Rhabditidae</taxon>
        <taxon>Peloderinae</taxon>
        <taxon>Caenorhabditis</taxon>
    </lineage>
</organism>
<dbReference type="EMBL" id="WUAV01000005">
    <property type="protein sequence ID" value="KAF1750687.1"/>
    <property type="molecule type" value="Genomic_DNA"/>
</dbReference>
<proteinExistence type="predicted"/>
<gene>
    <name evidence="1" type="ORF">GCK72_017238</name>
</gene>
<dbReference type="RefSeq" id="XP_053580880.1">
    <property type="nucleotide sequence ID" value="XM_053731967.1"/>
</dbReference>
<dbReference type="KEGG" id="crq:GCK72_017238"/>
<accession>A0A6A5G6R7</accession>
<dbReference type="GeneID" id="78776512"/>